<dbReference type="SUPFAM" id="SSF48097">
    <property type="entry name" value="Regulator of G-protein signaling, RGS"/>
    <property type="match status" value="1"/>
</dbReference>
<feature type="transmembrane region" description="Helical" evidence="2">
    <location>
        <begin position="492"/>
        <end position="512"/>
    </location>
</feature>
<dbReference type="SMART" id="SM00315">
    <property type="entry name" value="RGS"/>
    <property type="match status" value="1"/>
</dbReference>
<dbReference type="CDD" id="cd07440">
    <property type="entry name" value="RGS"/>
    <property type="match status" value="1"/>
</dbReference>
<feature type="compositionally biased region" description="Low complexity" evidence="1">
    <location>
        <begin position="182"/>
        <end position="200"/>
    </location>
</feature>
<dbReference type="Pfam" id="PF00615">
    <property type="entry name" value="RGS"/>
    <property type="match status" value="1"/>
</dbReference>
<evidence type="ECO:0000259" key="3">
    <source>
        <dbReference type="PROSITE" id="PS50132"/>
    </source>
</evidence>
<dbReference type="EMBL" id="BTGB01000001">
    <property type="protein sequence ID" value="GMM44971.1"/>
    <property type="molecule type" value="Genomic_DNA"/>
</dbReference>
<evidence type="ECO:0000313" key="5">
    <source>
        <dbReference type="Proteomes" id="UP001378960"/>
    </source>
</evidence>
<feature type="domain" description="RGS" evidence="3">
    <location>
        <begin position="312"/>
        <end position="399"/>
    </location>
</feature>
<comment type="caution">
    <text evidence="4">The sequence shown here is derived from an EMBL/GenBank/DDBJ whole genome shotgun (WGS) entry which is preliminary data.</text>
</comment>
<dbReference type="AlphaFoldDB" id="A0AAV5R0E5"/>
<dbReference type="PROSITE" id="PS50132">
    <property type="entry name" value="RGS"/>
    <property type="match status" value="1"/>
</dbReference>
<keyword evidence="5" id="KW-1185">Reference proteome</keyword>
<reference evidence="4 5" key="1">
    <citation type="journal article" date="2023" name="Elife">
        <title>Identification of key yeast species and microbe-microbe interactions impacting larval growth of Drosophila in the wild.</title>
        <authorList>
            <person name="Mure A."/>
            <person name="Sugiura Y."/>
            <person name="Maeda R."/>
            <person name="Honda K."/>
            <person name="Sakurai N."/>
            <person name="Takahashi Y."/>
            <person name="Watada M."/>
            <person name="Katoh T."/>
            <person name="Gotoh A."/>
            <person name="Gotoh Y."/>
            <person name="Taniguchi I."/>
            <person name="Nakamura K."/>
            <person name="Hayashi T."/>
            <person name="Katayama T."/>
            <person name="Uemura T."/>
            <person name="Hattori Y."/>
        </authorList>
    </citation>
    <scope>NUCLEOTIDE SEQUENCE [LARGE SCALE GENOMIC DNA]</scope>
    <source>
        <strain evidence="4 5">PK-24</strain>
    </source>
</reference>
<dbReference type="InterPro" id="IPR036305">
    <property type="entry name" value="RGS_sf"/>
</dbReference>
<keyword evidence="2" id="KW-1133">Transmembrane helix</keyword>
<dbReference type="InterPro" id="IPR016137">
    <property type="entry name" value="RGS"/>
</dbReference>
<protein>
    <submittedName>
        <fullName evidence="4">Rax1 protein</fullName>
    </submittedName>
</protein>
<feature type="region of interest" description="Disordered" evidence="1">
    <location>
        <begin position="170"/>
        <end position="200"/>
    </location>
</feature>
<dbReference type="Proteomes" id="UP001378960">
    <property type="component" value="Unassembled WGS sequence"/>
</dbReference>
<dbReference type="PANTHER" id="PTHR13155:SF1">
    <property type="entry name" value="A-KINASE ANCHOR PROTEIN 10, MITOCHONDRIAL"/>
    <property type="match status" value="1"/>
</dbReference>
<evidence type="ECO:0000256" key="1">
    <source>
        <dbReference type="SAM" id="MobiDB-lite"/>
    </source>
</evidence>
<name>A0AAV5R0E5_PICKL</name>
<gene>
    <name evidence="4" type="ORF">DAPK24_015460</name>
</gene>
<feature type="transmembrane region" description="Helical" evidence="2">
    <location>
        <begin position="437"/>
        <end position="456"/>
    </location>
</feature>
<dbReference type="GO" id="GO:0005886">
    <property type="term" value="C:plasma membrane"/>
    <property type="evidence" value="ECO:0007669"/>
    <property type="project" value="TreeGrafter"/>
</dbReference>
<dbReference type="Gene3D" id="1.10.167.10">
    <property type="entry name" value="Regulator of G-protein Signalling 4, domain 2"/>
    <property type="match status" value="1"/>
</dbReference>
<dbReference type="InterPro" id="IPR052246">
    <property type="entry name" value="Cell_Polariz_PKAAnc"/>
</dbReference>
<dbReference type="PANTHER" id="PTHR13155">
    <property type="entry name" value="A-KINASE ANCHOR PROTEINS"/>
    <property type="match status" value="1"/>
</dbReference>
<evidence type="ECO:0000256" key="2">
    <source>
        <dbReference type="SAM" id="Phobius"/>
    </source>
</evidence>
<keyword evidence="2" id="KW-0472">Membrane</keyword>
<dbReference type="InterPro" id="IPR044926">
    <property type="entry name" value="RGS_subdomain_2"/>
</dbReference>
<dbReference type="GO" id="GO:0008104">
    <property type="term" value="P:intracellular protein localization"/>
    <property type="evidence" value="ECO:0007669"/>
    <property type="project" value="TreeGrafter"/>
</dbReference>
<organism evidence="4 5">
    <name type="scientific">Pichia kluyveri</name>
    <name type="common">Yeast</name>
    <dbReference type="NCBI Taxonomy" id="36015"/>
    <lineage>
        <taxon>Eukaryota</taxon>
        <taxon>Fungi</taxon>
        <taxon>Dikarya</taxon>
        <taxon>Ascomycota</taxon>
        <taxon>Saccharomycotina</taxon>
        <taxon>Pichiomycetes</taxon>
        <taxon>Pichiales</taxon>
        <taxon>Pichiaceae</taxon>
        <taxon>Pichia</taxon>
    </lineage>
</organism>
<accession>A0AAV5R0E5</accession>
<feature type="transmembrane region" description="Helical" evidence="2">
    <location>
        <begin position="403"/>
        <end position="425"/>
    </location>
</feature>
<proteinExistence type="predicted"/>
<sequence length="520" mass="59665">MADITGQANDTFNKSKLGDITELQDYYDALNELEKQNKHLHAFDTGVMDSNGNDLQSGIDRWPTLFEILNKKTQSPLDLWSFYVFMRDEQNAIDYLDFWIDTVQHINLCKAYVKTLRDSLAANSRIRQAERVTDVLNSNTKDINNETSNNPNETKISIVDDIKPPHTSFSMDNLDNIVSGGRNNHPNRNSQNSSRNSRSSSQLLDLLMKNDMFESEDPHRLSLFLRGETAIRTSDPLVNAKLDELKRRSQSFINTSGNNFNNNNDTAPTIINDFSSEQDLTDLNNKTNLRTSRINPEMVETFIQYDIDAKQRDFNKSHLIGRSELRKSTNSILTTYFLDNSEKKIQLPPSIVEKVKYALETEGRDDPEVFDEAREFVFKSMEFDAYPNFLRNHALKNVTRKSAMIRLLLSMICALGAFWAGYTLIFMDYEPKPTRAVVVIPFFFMSYLFFSSFYRIDPFLCFAGYGESIATHGGLIQLREKYVRSILQKRSIFVLTILCLVAAAFSIIFALVPGHRLQHS</sequence>
<keyword evidence="2" id="KW-0812">Transmembrane</keyword>
<evidence type="ECO:0000313" key="4">
    <source>
        <dbReference type="EMBL" id="GMM44971.1"/>
    </source>
</evidence>